<feature type="active site" description="Proton donor" evidence="13">
    <location>
        <position position="342"/>
    </location>
</feature>
<evidence type="ECO:0000256" key="10">
    <source>
        <dbReference type="ARBA" id="ARBA00066427"/>
    </source>
</evidence>
<proteinExistence type="inferred from homology"/>
<dbReference type="InterPro" id="IPR022653">
    <property type="entry name" value="De-COase2_pyr-phos_BS"/>
</dbReference>
<comment type="pathway">
    <text evidence="8 12 14">Amino-acid biosynthesis; L-lysine biosynthesis via DAP pathway; L-lysine from DL-2,6-diaminopimelate: step 1/1.</text>
</comment>
<feature type="binding site" evidence="12">
    <location>
        <position position="312"/>
    </location>
    <ligand>
        <name>substrate</name>
    </ligand>
</feature>
<reference evidence="17 18" key="1">
    <citation type="submission" date="2016-06" db="EMBL/GenBank/DDBJ databases">
        <title>Respiratory ammonification of nitrate coupled to the oxidation of elemental sulfur in deep-sea autotrophic thermophilic bacteria.</title>
        <authorList>
            <person name="Slobodkina G.B."/>
            <person name="Mardanov A.V."/>
            <person name="Ravin N.V."/>
            <person name="Frolova A.A."/>
            <person name="Viryasiv M.B."/>
            <person name="Chernyh N.A."/>
            <person name="Bonch-Osmolovskaya E.A."/>
            <person name="Slobodkin A.I."/>
        </authorList>
    </citation>
    <scope>NUCLEOTIDE SEQUENCE [LARGE SCALE GENOMIC DNA]</scope>
    <source>
        <strain evidence="17 18">S69</strain>
    </source>
</reference>
<comment type="cofactor">
    <cofactor evidence="1 12 13 14">
        <name>pyridoxal 5'-phosphate</name>
        <dbReference type="ChEBI" id="CHEBI:597326"/>
    </cofactor>
</comment>
<dbReference type="PRINTS" id="PR01181">
    <property type="entry name" value="DAPDCRBXLASE"/>
</dbReference>
<feature type="binding site" evidence="12">
    <location>
        <position position="371"/>
    </location>
    <ligand>
        <name>substrate</name>
    </ligand>
</feature>
<feature type="modified residue" description="N6-(pyridoxal phosphate)lysine" evidence="12 13">
    <location>
        <position position="60"/>
    </location>
</feature>
<dbReference type="InterPro" id="IPR009006">
    <property type="entry name" value="Ala_racemase/Decarboxylase_C"/>
</dbReference>
<dbReference type="PROSITE" id="PS00878">
    <property type="entry name" value="ODR_DC_2_1"/>
    <property type="match status" value="1"/>
</dbReference>
<dbReference type="UniPathway" id="UPA00034">
    <property type="reaction ID" value="UER00027"/>
</dbReference>
<dbReference type="CDD" id="cd06828">
    <property type="entry name" value="PLPDE_III_DapDC"/>
    <property type="match status" value="1"/>
</dbReference>
<sequence length="416" mass="46097">MDYFDFKNGELYCEDCRVLDIEKEVGTPFYLYSAKTLERHFKAYEDALHGIPHLVCFAVKANSNLAVLRFLGELGAGADIVSGGELFRALKAGISPSRIVYSGVGKTGEEIKEALNSGVLMFNVESTGELEKIGEVSRTIGKAAPISFRVNPDVDPKTHPYISTGLEENKFGLPVDEARRAYEYASRNEEFLIRGISCHIGSQLTEVSPFVDALKRVLSLVDELEKKGIKIEYLDMGGGLGIKYDNESPPLPEEYVKALKTTIGSRDLKLILEPGRSICGNAGILVTKVLYKKKTPKKAFLVVDAAMNDLARPSLYKAFHEIVPVVEQDAKMSTFDVVGPICETGDFFARSRSLPEVNPGDLLAIRSAGAYGFTMSSNYNSRPRVAEVMVYGDKFKVVRRRETFDDLIRGETFFHE</sequence>
<feature type="domain" description="Orn/DAP/Arg decarboxylase 2 C-terminal" evidence="15">
    <location>
        <begin position="30"/>
        <end position="369"/>
    </location>
</feature>
<evidence type="ECO:0000256" key="7">
    <source>
        <dbReference type="ARBA" id="ARBA00050464"/>
    </source>
</evidence>
<keyword evidence="3 12" id="KW-0210">Decarboxylase</keyword>
<evidence type="ECO:0000256" key="1">
    <source>
        <dbReference type="ARBA" id="ARBA00001933"/>
    </source>
</evidence>
<evidence type="ECO:0000256" key="11">
    <source>
        <dbReference type="ARBA" id="ARBA00074972"/>
    </source>
</evidence>
<feature type="binding site" evidence="12">
    <location>
        <position position="343"/>
    </location>
    <ligand>
        <name>substrate</name>
    </ligand>
</feature>
<accession>A0A1B9F8Q3</accession>
<name>A0A1B9F8Q3_9BACT</name>
<evidence type="ECO:0000256" key="6">
    <source>
        <dbReference type="ARBA" id="ARBA00023239"/>
    </source>
</evidence>
<comment type="catalytic activity">
    <reaction evidence="7 12 14">
        <text>meso-2,6-diaminopimelate + H(+) = L-lysine + CO2</text>
        <dbReference type="Rhea" id="RHEA:15101"/>
        <dbReference type="ChEBI" id="CHEBI:15378"/>
        <dbReference type="ChEBI" id="CHEBI:16526"/>
        <dbReference type="ChEBI" id="CHEBI:32551"/>
        <dbReference type="ChEBI" id="CHEBI:57791"/>
        <dbReference type="EC" id="4.1.1.20"/>
    </reaction>
</comment>
<evidence type="ECO:0000313" key="17">
    <source>
        <dbReference type="EMBL" id="OCC16234.1"/>
    </source>
</evidence>
<feature type="binding site" evidence="12">
    <location>
        <position position="239"/>
    </location>
    <ligand>
        <name>pyridoxal 5'-phosphate</name>
        <dbReference type="ChEBI" id="CHEBI:597326"/>
    </ligand>
</feature>
<keyword evidence="4 12" id="KW-0663">Pyridoxal phosphate</keyword>
<evidence type="ECO:0000256" key="13">
    <source>
        <dbReference type="PIRSR" id="PIRSR600183-50"/>
    </source>
</evidence>
<dbReference type="OrthoDB" id="9802241at2"/>
<evidence type="ECO:0000256" key="3">
    <source>
        <dbReference type="ARBA" id="ARBA00022793"/>
    </source>
</evidence>
<evidence type="ECO:0000256" key="12">
    <source>
        <dbReference type="HAMAP-Rule" id="MF_02120"/>
    </source>
</evidence>
<keyword evidence="18" id="KW-1185">Reference proteome</keyword>
<comment type="similarity">
    <text evidence="9 12">Belongs to the Orn/Lys/Arg decarboxylase class-II family. LysA subfamily.</text>
</comment>
<dbReference type="HAMAP" id="MF_02120">
    <property type="entry name" value="LysA"/>
    <property type="match status" value="1"/>
</dbReference>
<dbReference type="InterPro" id="IPR022644">
    <property type="entry name" value="De-COase2_N"/>
</dbReference>
<dbReference type="Proteomes" id="UP000093080">
    <property type="component" value="Unassembled WGS sequence"/>
</dbReference>
<evidence type="ECO:0000256" key="5">
    <source>
        <dbReference type="ARBA" id="ARBA00023154"/>
    </source>
</evidence>
<organism evidence="17 18">
    <name type="scientific">Dissulfuribacter thermophilus</name>
    <dbReference type="NCBI Taxonomy" id="1156395"/>
    <lineage>
        <taxon>Bacteria</taxon>
        <taxon>Pseudomonadati</taxon>
        <taxon>Thermodesulfobacteriota</taxon>
        <taxon>Dissulfuribacteria</taxon>
        <taxon>Dissulfuribacterales</taxon>
        <taxon>Dissulfuribacteraceae</taxon>
        <taxon>Dissulfuribacter</taxon>
    </lineage>
</organism>
<dbReference type="InterPro" id="IPR029066">
    <property type="entry name" value="PLP-binding_barrel"/>
</dbReference>
<dbReference type="Pfam" id="PF00278">
    <property type="entry name" value="Orn_DAP_Arg_deC"/>
    <property type="match status" value="1"/>
</dbReference>
<comment type="caution">
    <text evidence="17">The sequence shown here is derived from an EMBL/GenBank/DDBJ whole genome shotgun (WGS) entry which is preliminary data.</text>
</comment>
<evidence type="ECO:0000313" key="18">
    <source>
        <dbReference type="Proteomes" id="UP000093080"/>
    </source>
</evidence>
<evidence type="ECO:0000256" key="9">
    <source>
        <dbReference type="ARBA" id="ARBA00060983"/>
    </source>
</evidence>
<dbReference type="PROSITE" id="PS00879">
    <property type="entry name" value="ODR_DC_2_2"/>
    <property type="match status" value="1"/>
</dbReference>
<dbReference type="EC" id="4.1.1.20" evidence="10 12"/>
<dbReference type="FunFam" id="2.40.37.10:FF:000003">
    <property type="entry name" value="Diaminopimelate decarboxylase"/>
    <property type="match status" value="1"/>
</dbReference>
<dbReference type="Gene3D" id="2.40.37.10">
    <property type="entry name" value="Lyase, Ornithine Decarboxylase, Chain A, domain 1"/>
    <property type="match status" value="1"/>
</dbReference>
<comment type="subunit">
    <text evidence="12">Homodimer.</text>
</comment>
<dbReference type="SUPFAM" id="SSF51419">
    <property type="entry name" value="PLP-binding barrel"/>
    <property type="match status" value="1"/>
</dbReference>
<dbReference type="RefSeq" id="WP_067615272.1">
    <property type="nucleotide sequence ID" value="NZ_MAGO01000001.1"/>
</dbReference>
<dbReference type="EMBL" id="MAGO01000001">
    <property type="protein sequence ID" value="OCC16234.1"/>
    <property type="molecule type" value="Genomic_DNA"/>
</dbReference>
<comment type="function">
    <text evidence="12">Specifically catalyzes the decarboxylation of meso-diaminopimelate (meso-DAP) to L-lysine.</text>
</comment>
<feature type="binding site" evidence="12">
    <location>
        <position position="316"/>
    </location>
    <ligand>
        <name>substrate</name>
    </ligand>
</feature>
<gene>
    <name evidence="12" type="primary">lysA</name>
    <name evidence="17" type="ORF">DBT_0051</name>
</gene>
<dbReference type="PATRIC" id="fig|1156395.6.peg.49"/>
<dbReference type="PANTHER" id="PTHR43727">
    <property type="entry name" value="DIAMINOPIMELATE DECARBOXYLASE"/>
    <property type="match status" value="1"/>
</dbReference>
<evidence type="ECO:0000259" key="16">
    <source>
        <dbReference type="Pfam" id="PF02784"/>
    </source>
</evidence>
<dbReference type="SUPFAM" id="SSF50621">
    <property type="entry name" value="Alanine racemase C-terminal domain-like"/>
    <property type="match status" value="1"/>
</dbReference>
<protein>
    <recommendedName>
        <fullName evidence="11 12">Diaminopimelate decarboxylase</fullName>
        <shortName evidence="12">DAP decarboxylase</shortName>
        <shortName evidence="12">DAPDC</shortName>
        <ecNumber evidence="10 12">4.1.1.20</ecNumber>
    </recommendedName>
</protein>
<dbReference type="InterPro" id="IPR022643">
    <property type="entry name" value="De-COase2_C"/>
</dbReference>
<feature type="binding site" evidence="12">
    <location>
        <position position="276"/>
    </location>
    <ligand>
        <name>substrate</name>
    </ligand>
</feature>
<evidence type="ECO:0000256" key="4">
    <source>
        <dbReference type="ARBA" id="ARBA00022898"/>
    </source>
</evidence>
<feature type="binding site" evidence="12">
    <location>
        <position position="371"/>
    </location>
    <ligand>
        <name>pyridoxal 5'-phosphate</name>
        <dbReference type="ChEBI" id="CHEBI:597326"/>
    </ligand>
</feature>
<dbReference type="Pfam" id="PF02784">
    <property type="entry name" value="Orn_Arg_deC_N"/>
    <property type="match status" value="1"/>
</dbReference>
<dbReference type="STRING" id="1156395.DBT_0051"/>
<dbReference type="InterPro" id="IPR000183">
    <property type="entry name" value="Orn/DAP/Arg_de-COase"/>
</dbReference>
<dbReference type="PRINTS" id="PR01179">
    <property type="entry name" value="ODADCRBXLASE"/>
</dbReference>
<evidence type="ECO:0000259" key="15">
    <source>
        <dbReference type="Pfam" id="PF00278"/>
    </source>
</evidence>
<evidence type="ECO:0000256" key="14">
    <source>
        <dbReference type="RuleBase" id="RU003738"/>
    </source>
</evidence>
<feature type="binding site" evidence="12">
    <location>
        <begin position="273"/>
        <end position="276"/>
    </location>
    <ligand>
        <name>pyridoxal 5'-phosphate</name>
        <dbReference type="ChEBI" id="CHEBI:597326"/>
    </ligand>
</feature>
<keyword evidence="2 12" id="KW-0028">Amino-acid biosynthesis</keyword>
<feature type="domain" description="Orn/DAP/Arg decarboxylase 2 N-terminal" evidence="16">
    <location>
        <begin position="36"/>
        <end position="279"/>
    </location>
</feature>
<dbReference type="GO" id="GO:0030170">
    <property type="term" value="F:pyridoxal phosphate binding"/>
    <property type="evidence" value="ECO:0007669"/>
    <property type="project" value="UniProtKB-UniRule"/>
</dbReference>
<dbReference type="GO" id="GO:0009089">
    <property type="term" value="P:lysine biosynthetic process via diaminopimelate"/>
    <property type="evidence" value="ECO:0007669"/>
    <property type="project" value="UniProtKB-UniRule"/>
</dbReference>
<dbReference type="NCBIfam" id="TIGR01048">
    <property type="entry name" value="lysA"/>
    <property type="match status" value="1"/>
</dbReference>
<dbReference type="AlphaFoldDB" id="A0A1B9F8Q3"/>
<dbReference type="FunFam" id="3.20.20.10:FF:000003">
    <property type="entry name" value="Diaminopimelate decarboxylase"/>
    <property type="match status" value="1"/>
</dbReference>
<dbReference type="PANTHER" id="PTHR43727:SF2">
    <property type="entry name" value="GROUP IV DECARBOXYLASE"/>
    <property type="match status" value="1"/>
</dbReference>
<dbReference type="Gene3D" id="3.20.20.10">
    <property type="entry name" value="Alanine racemase"/>
    <property type="match status" value="1"/>
</dbReference>
<keyword evidence="5 12" id="KW-0457">Lysine biosynthesis</keyword>
<evidence type="ECO:0000256" key="8">
    <source>
        <dbReference type="ARBA" id="ARBA00060643"/>
    </source>
</evidence>
<keyword evidence="6 12" id="KW-0456">Lyase</keyword>
<dbReference type="InterPro" id="IPR002986">
    <property type="entry name" value="DAP_deCOOHase_LysA"/>
</dbReference>
<dbReference type="GO" id="GO:0008836">
    <property type="term" value="F:diaminopimelate decarboxylase activity"/>
    <property type="evidence" value="ECO:0007669"/>
    <property type="project" value="UniProtKB-UniRule"/>
</dbReference>
<evidence type="ECO:0000256" key="2">
    <source>
        <dbReference type="ARBA" id="ARBA00022605"/>
    </source>
</evidence>
<dbReference type="InterPro" id="IPR022657">
    <property type="entry name" value="De-COase2_CS"/>
</dbReference>